<protein>
    <submittedName>
        <fullName evidence="3">NAD(P)-binding domain-containing protein</fullName>
    </submittedName>
</protein>
<reference evidence="3" key="1">
    <citation type="submission" date="2022-01" db="EMBL/GenBank/DDBJ databases">
        <authorList>
            <person name="Jo J.-H."/>
            <person name="Im W.-T."/>
        </authorList>
    </citation>
    <scope>NUCLEOTIDE SEQUENCE</scope>
    <source>
        <strain evidence="3">I2-34</strain>
    </source>
</reference>
<dbReference type="Pfam" id="PF03807">
    <property type="entry name" value="F420_oxidored"/>
    <property type="match status" value="1"/>
</dbReference>
<evidence type="ECO:0000259" key="2">
    <source>
        <dbReference type="Pfam" id="PF03807"/>
    </source>
</evidence>
<dbReference type="PANTHER" id="PTHR14239">
    <property type="entry name" value="DUDULIN-RELATED"/>
    <property type="match status" value="1"/>
</dbReference>
<accession>A0ABS9L9C9</accession>
<organism evidence="3 4">
    <name type="scientific">Arthrobacter hankyongi</name>
    <dbReference type="NCBI Taxonomy" id="2904801"/>
    <lineage>
        <taxon>Bacteria</taxon>
        <taxon>Bacillati</taxon>
        <taxon>Actinomycetota</taxon>
        <taxon>Actinomycetes</taxon>
        <taxon>Micrococcales</taxon>
        <taxon>Micrococcaceae</taxon>
        <taxon>Arthrobacter</taxon>
    </lineage>
</organism>
<name>A0ABS9L9C9_9MICC</name>
<dbReference type="PANTHER" id="PTHR14239:SF10">
    <property type="entry name" value="REDUCTASE"/>
    <property type="match status" value="1"/>
</dbReference>
<evidence type="ECO:0000256" key="1">
    <source>
        <dbReference type="ARBA" id="ARBA00023002"/>
    </source>
</evidence>
<evidence type="ECO:0000313" key="3">
    <source>
        <dbReference type="EMBL" id="MCG2623240.1"/>
    </source>
</evidence>
<dbReference type="InterPro" id="IPR028939">
    <property type="entry name" value="P5C_Rdtase_cat_N"/>
</dbReference>
<comment type="caution">
    <text evidence="3">The sequence shown here is derived from an EMBL/GenBank/DDBJ whole genome shotgun (WGS) entry which is preliminary data.</text>
</comment>
<dbReference type="InterPro" id="IPR051267">
    <property type="entry name" value="STEAP_metalloreductase"/>
</dbReference>
<dbReference type="RefSeq" id="WP_237822347.1">
    <property type="nucleotide sequence ID" value="NZ_JAKLTQ010000012.1"/>
</dbReference>
<evidence type="ECO:0000313" key="4">
    <source>
        <dbReference type="Proteomes" id="UP001165368"/>
    </source>
</evidence>
<gene>
    <name evidence="3" type="ORF">LVY72_15180</name>
</gene>
<feature type="domain" description="Pyrroline-5-carboxylate reductase catalytic N-terminal" evidence="2">
    <location>
        <begin position="4"/>
        <end position="93"/>
    </location>
</feature>
<keyword evidence="4" id="KW-1185">Reference proteome</keyword>
<keyword evidence="1" id="KW-0560">Oxidoreductase</keyword>
<sequence length="210" mass="21479">MTDITIIGNGNMARGIGTRAVAAGKSLQILGRDAEGAEALAQELGGDTLSGTTAEPPAGDIVVLALWFDAAKEVVSAYNDALAGKIIVDICNPVDTQTFDSLVVPADTSAAQEIAKLTGGDVVKAFNTTFAGTLMAGAVAGQPLDVFIAGDSADAKAKVAEFATAAGLRPLDVGGLRHARELEGIQLLAMGLSANPDNEFNWDTALKLIR</sequence>
<dbReference type="Gene3D" id="3.40.50.720">
    <property type="entry name" value="NAD(P)-binding Rossmann-like Domain"/>
    <property type="match status" value="1"/>
</dbReference>
<dbReference type="EMBL" id="JAKLTQ010000012">
    <property type="protein sequence ID" value="MCG2623240.1"/>
    <property type="molecule type" value="Genomic_DNA"/>
</dbReference>
<proteinExistence type="predicted"/>
<dbReference type="InterPro" id="IPR036291">
    <property type="entry name" value="NAD(P)-bd_dom_sf"/>
</dbReference>
<dbReference type="Proteomes" id="UP001165368">
    <property type="component" value="Unassembled WGS sequence"/>
</dbReference>
<dbReference type="SUPFAM" id="SSF51735">
    <property type="entry name" value="NAD(P)-binding Rossmann-fold domains"/>
    <property type="match status" value="1"/>
</dbReference>